<keyword evidence="3" id="KW-1185">Reference proteome</keyword>
<gene>
    <name evidence="2" type="ORF">PV06_01579</name>
</gene>
<dbReference type="STRING" id="215243.A0A0D2DS77"/>
<organism evidence="2 3">
    <name type="scientific">Exophiala oligosperma</name>
    <dbReference type="NCBI Taxonomy" id="215243"/>
    <lineage>
        <taxon>Eukaryota</taxon>
        <taxon>Fungi</taxon>
        <taxon>Dikarya</taxon>
        <taxon>Ascomycota</taxon>
        <taxon>Pezizomycotina</taxon>
        <taxon>Eurotiomycetes</taxon>
        <taxon>Chaetothyriomycetidae</taxon>
        <taxon>Chaetothyriales</taxon>
        <taxon>Herpotrichiellaceae</taxon>
        <taxon>Exophiala</taxon>
    </lineage>
</organism>
<feature type="region of interest" description="Disordered" evidence="1">
    <location>
        <begin position="226"/>
        <end position="294"/>
    </location>
</feature>
<feature type="compositionally biased region" description="Polar residues" evidence="1">
    <location>
        <begin position="236"/>
        <end position="248"/>
    </location>
</feature>
<dbReference type="EMBL" id="KN847333">
    <property type="protein sequence ID" value="KIW45868.1"/>
    <property type="molecule type" value="Genomic_DNA"/>
</dbReference>
<dbReference type="VEuPathDB" id="FungiDB:PV06_01579"/>
<evidence type="ECO:0000313" key="2">
    <source>
        <dbReference type="EMBL" id="KIW45868.1"/>
    </source>
</evidence>
<dbReference type="RefSeq" id="XP_016266084.1">
    <property type="nucleotide sequence ID" value="XM_016402187.1"/>
</dbReference>
<name>A0A0D2DS77_9EURO</name>
<reference evidence="2 3" key="1">
    <citation type="submission" date="2015-01" db="EMBL/GenBank/DDBJ databases">
        <title>The Genome Sequence of Exophiala oligosperma CBS72588.</title>
        <authorList>
            <consortium name="The Broad Institute Genomics Platform"/>
            <person name="Cuomo C."/>
            <person name="de Hoog S."/>
            <person name="Gorbushina A."/>
            <person name="Stielow B."/>
            <person name="Teixiera M."/>
            <person name="Abouelleil A."/>
            <person name="Chapman S.B."/>
            <person name="Priest M."/>
            <person name="Young S.K."/>
            <person name="Wortman J."/>
            <person name="Nusbaum C."/>
            <person name="Birren B."/>
        </authorList>
    </citation>
    <scope>NUCLEOTIDE SEQUENCE [LARGE SCALE GENOMIC DNA]</scope>
    <source>
        <strain evidence="2 3">CBS 72588</strain>
    </source>
</reference>
<dbReference type="AlphaFoldDB" id="A0A0D2DS77"/>
<feature type="compositionally biased region" description="Low complexity" evidence="1">
    <location>
        <begin position="265"/>
        <end position="282"/>
    </location>
</feature>
<evidence type="ECO:0000313" key="3">
    <source>
        <dbReference type="Proteomes" id="UP000053342"/>
    </source>
</evidence>
<dbReference type="HOGENOM" id="CLU_037647_0_0_1"/>
<protein>
    <submittedName>
        <fullName evidence="2">Uncharacterized protein</fullName>
    </submittedName>
</protein>
<dbReference type="Proteomes" id="UP000053342">
    <property type="component" value="Unassembled WGS sequence"/>
</dbReference>
<dbReference type="GeneID" id="27353653"/>
<dbReference type="OrthoDB" id="5339332at2759"/>
<proteinExistence type="predicted"/>
<sequence length="394" mass="43008">MDSRTDTSSSGRFAGQWAFLTSSSNHGQTRSLPQTSSYLRSDRSNVSPFLHIQQLNASRSSLSRNAQTRSVGGQSTTTIPSQPVLVRVHSASASIQIHPETRPRKLKEKMSKDSELPAIHEYSIRGILAAVHEEVDDDINAISEILGRSRLVLADQHESHLPPQGEIRASQNQLQVVAEAGISNERLTPADDVLILTEDASLVGESHPGSSAFGLMERMQVNPRRMAGVSDAAGQAVSQPPFTSNCHQPTPEMSPAAGQAHDRAATAAAAQSSRRLLSSQLRESQDVRSLSRSTDPVVCETYLSPGADSVTLPDPSPVPGDVPYTLDGHDGNELLGDTLPATPPRRTFLNRLWSLVPTEDITRLFSWTKGRRERVVTAESQLRDIMDRQEQRHQ</sequence>
<evidence type="ECO:0000256" key="1">
    <source>
        <dbReference type="SAM" id="MobiDB-lite"/>
    </source>
</evidence>
<accession>A0A0D2DS77</accession>